<dbReference type="Proteomes" id="UP000034213">
    <property type="component" value="Unassembled WGS sequence"/>
</dbReference>
<dbReference type="InterPro" id="IPR029060">
    <property type="entry name" value="PIN-like_dom_sf"/>
</dbReference>
<reference evidence="3 4" key="1">
    <citation type="journal article" date="2015" name="Nature">
        <title>rRNA introns, odd ribosomes, and small enigmatic genomes across a large radiation of phyla.</title>
        <authorList>
            <person name="Brown C.T."/>
            <person name="Hug L.A."/>
            <person name="Thomas B.C."/>
            <person name="Sharon I."/>
            <person name="Castelle C.J."/>
            <person name="Singh A."/>
            <person name="Wilkins M.J."/>
            <person name="Williams K.H."/>
            <person name="Banfield J.F."/>
        </authorList>
    </citation>
    <scope>NUCLEOTIDE SEQUENCE [LARGE SCALE GENOMIC DNA]</scope>
</reference>
<dbReference type="AlphaFoldDB" id="A0A0G1EBF8"/>
<dbReference type="STRING" id="1618369.UV54_C0007G0005"/>
<evidence type="ECO:0000259" key="2">
    <source>
        <dbReference type="Pfam" id="PF01850"/>
    </source>
</evidence>
<dbReference type="PANTHER" id="PTHR35901:SF1">
    <property type="entry name" value="EXONUCLEASE VAPC9"/>
    <property type="match status" value="1"/>
</dbReference>
<name>A0A0G1EBF8_9BACT</name>
<dbReference type="InterPro" id="IPR002716">
    <property type="entry name" value="PIN_dom"/>
</dbReference>
<organism evidence="3 4">
    <name type="scientific">Candidatus Beckwithbacteria bacterium GW2011_GWA2_43_10</name>
    <dbReference type="NCBI Taxonomy" id="1618369"/>
    <lineage>
        <taxon>Bacteria</taxon>
        <taxon>Candidatus Beckwithiibacteriota</taxon>
    </lineage>
</organism>
<dbReference type="PANTHER" id="PTHR35901">
    <property type="entry name" value="RIBONUCLEASE VAPC3"/>
    <property type="match status" value="1"/>
</dbReference>
<feature type="domain" description="PIN" evidence="2">
    <location>
        <begin position="7"/>
        <end position="128"/>
    </location>
</feature>
<dbReference type="InterPro" id="IPR044153">
    <property type="entry name" value="PIN_Pae0151-like"/>
</dbReference>
<evidence type="ECO:0000313" key="3">
    <source>
        <dbReference type="EMBL" id="KKS80396.1"/>
    </source>
</evidence>
<dbReference type="EMBL" id="LCEW01000007">
    <property type="protein sequence ID" value="KKS80396.1"/>
    <property type="molecule type" value="Genomic_DNA"/>
</dbReference>
<sequence length="131" mass="14975">MAENTKVVVDASVVLNWLLPDEKKAEKTNRIFDELHQKKIHLIAPALLFYEIINALKSTGLRKRMNPGEIIEAMAVFLDLKIKLITQEDRGMEIIKTALKFNLTGYDAAYVQLAKDLRAKLLTLDKRLLLK</sequence>
<evidence type="ECO:0000256" key="1">
    <source>
        <dbReference type="ARBA" id="ARBA00022842"/>
    </source>
</evidence>
<evidence type="ECO:0000313" key="4">
    <source>
        <dbReference type="Proteomes" id="UP000034213"/>
    </source>
</evidence>
<comment type="caution">
    <text evidence="3">The sequence shown here is derived from an EMBL/GenBank/DDBJ whole genome shotgun (WGS) entry which is preliminary data.</text>
</comment>
<gene>
    <name evidence="3" type="ORF">UV54_C0007G0005</name>
</gene>
<proteinExistence type="predicted"/>
<accession>A0A0G1EBF8</accession>
<dbReference type="SUPFAM" id="SSF88723">
    <property type="entry name" value="PIN domain-like"/>
    <property type="match status" value="1"/>
</dbReference>
<dbReference type="Pfam" id="PF01850">
    <property type="entry name" value="PIN"/>
    <property type="match status" value="1"/>
</dbReference>
<keyword evidence="1" id="KW-0460">Magnesium</keyword>
<dbReference type="Gene3D" id="3.40.50.1010">
    <property type="entry name" value="5'-nuclease"/>
    <property type="match status" value="1"/>
</dbReference>
<protein>
    <submittedName>
        <fullName evidence="3">PilT protein domain protein</fullName>
    </submittedName>
</protein>
<dbReference type="CDD" id="cd09873">
    <property type="entry name" value="PIN_Pae0151-like"/>
    <property type="match status" value="1"/>
</dbReference>
<dbReference type="InterPro" id="IPR051619">
    <property type="entry name" value="TypeII_TA_RNase_PINc/VapC"/>
</dbReference>